<protein>
    <submittedName>
        <fullName evidence="3">Uncharacterized protein</fullName>
    </submittedName>
</protein>
<evidence type="ECO:0000313" key="3">
    <source>
        <dbReference type="EMBL" id="OLQ93512.1"/>
    </source>
</evidence>
<organism evidence="3 4">
    <name type="scientific">Vibrio panuliri</name>
    <dbReference type="NCBI Taxonomy" id="1381081"/>
    <lineage>
        <taxon>Bacteria</taxon>
        <taxon>Pseudomonadati</taxon>
        <taxon>Pseudomonadota</taxon>
        <taxon>Gammaproteobacteria</taxon>
        <taxon>Vibrionales</taxon>
        <taxon>Vibrionaceae</taxon>
        <taxon>Vibrio</taxon>
    </lineage>
</organism>
<evidence type="ECO:0000256" key="1">
    <source>
        <dbReference type="SAM" id="MobiDB-lite"/>
    </source>
</evidence>
<dbReference type="OrthoDB" id="5829988at2"/>
<sequence>MRRVLLIILGLIGYVAACAAQTVLPKPAIDALVAPTLILGQGRYAQAADSFHAQSTQVLTLERKLGTKLMWQVAGLAEGLAAIAAEKNQNPMAYEYWANSVRYFLMSGSSWQALQTQLHQEYEQSNSRLQVSMSPGDSGVAVDNAWLELFSIVEVWQERLDYFYYRQPSADLATQVTQSQQALTGQESQPLPERGAQLRQYVPNNQLNLDSGFTNRQTFEPKASTELPRARSISPNSANISSQPVVIESSPVVITSPLSPPREIVEQDHAGEQTGDAQQASSPSSEEVEESSQFRANLDAGSTQGVSATQRRTFTPSDEISPAN</sequence>
<feature type="signal peptide" evidence="2">
    <location>
        <begin position="1"/>
        <end position="19"/>
    </location>
</feature>
<evidence type="ECO:0000256" key="2">
    <source>
        <dbReference type="SAM" id="SignalP"/>
    </source>
</evidence>
<dbReference type="STRING" id="1381081.BIY22_03195"/>
<name>A0A1Q9HRQ7_9VIBR</name>
<feature type="chain" id="PRO_5013090671" evidence="2">
    <location>
        <begin position="20"/>
        <end position="324"/>
    </location>
</feature>
<dbReference type="RefSeq" id="WP_075706150.1">
    <property type="nucleotide sequence ID" value="NZ_MJMJ01000001.1"/>
</dbReference>
<evidence type="ECO:0000313" key="4">
    <source>
        <dbReference type="Proteomes" id="UP000186313"/>
    </source>
</evidence>
<gene>
    <name evidence="3" type="ORF">BIY22_03195</name>
</gene>
<comment type="caution">
    <text evidence="3">The sequence shown here is derived from an EMBL/GenBank/DDBJ whole genome shotgun (WGS) entry which is preliminary data.</text>
</comment>
<dbReference type="EMBL" id="MJMJ01000001">
    <property type="protein sequence ID" value="OLQ93512.1"/>
    <property type="molecule type" value="Genomic_DNA"/>
</dbReference>
<dbReference type="Proteomes" id="UP000186313">
    <property type="component" value="Unassembled WGS sequence"/>
</dbReference>
<feature type="compositionally biased region" description="Polar residues" evidence="1">
    <location>
        <begin position="300"/>
        <end position="324"/>
    </location>
</feature>
<proteinExistence type="predicted"/>
<reference evidence="3 4" key="1">
    <citation type="submission" date="2016-09" db="EMBL/GenBank/DDBJ databases">
        <title>Genomic Taxonomy of the Vibrionaceae.</title>
        <authorList>
            <person name="Gonzalez-Castillo A."/>
            <person name="Gomez-Gil B."/>
            <person name="Enciso-Ibarra K."/>
        </authorList>
    </citation>
    <scope>NUCLEOTIDE SEQUENCE [LARGE SCALE GENOMIC DNA]</scope>
    <source>
        <strain evidence="3 4">CAIM 703</strain>
    </source>
</reference>
<accession>A0A1Q9HRQ7</accession>
<feature type="region of interest" description="Disordered" evidence="1">
    <location>
        <begin position="263"/>
        <end position="324"/>
    </location>
</feature>
<keyword evidence="2" id="KW-0732">Signal</keyword>
<dbReference type="AlphaFoldDB" id="A0A1Q9HRQ7"/>